<evidence type="ECO:0000313" key="1">
    <source>
        <dbReference type="EMBL" id="ROO87147.1"/>
    </source>
</evidence>
<proteinExistence type="predicted"/>
<dbReference type="RefSeq" id="WP_170201528.1">
    <property type="nucleotide sequence ID" value="NZ_RJKE01000001.1"/>
</dbReference>
<sequence length="45" mass="4961">MVVTAEFWREDHLLSNPEHAGAVFVAEPAVAEFTYLLEQTVTALG</sequence>
<dbReference type="Proteomes" id="UP000272400">
    <property type="component" value="Unassembled WGS sequence"/>
</dbReference>
<comment type="caution">
    <text evidence="1">The sequence shown here is derived from an EMBL/GenBank/DDBJ whole genome shotgun (WGS) entry which is preliminary data.</text>
</comment>
<protein>
    <submittedName>
        <fullName evidence="1">Uncharacterized protein</fullName>
    </submittedName>
</protein>
<keyword evidence="2" id="KW-1185">Reference proteome</keyword>
<evidence type="ECO:0000313" key="2">
    <source>
        <dbReference type="Proteomes" id="UP000272400"/>
    </source>
</evidence>
<dbReference type="AlphaFoldDB" id="A0A3N1D0T9"/>
<dbReference type="EMBL" id="RJKE01000001">
    <property type="protein sequence ID" value="ROO87147.1"/>
    <property type="molecule type" value="Genomic_DNA"/>
</dbReference>
<organism evidence="1 2">
    <name type="scientific">Actinocorallia herbida</name>
    <dbReference type="NCBI Taxonomy" id="58109"/>
    <lineage>
        <taxon>Bacteria</taxon>
        <taxon>Bacillati</taxon>
        <taxon>Actinomycetota</taxon>
        <taxon>Actinomycetes</taxon>
        <taxon>Streptosporangiales</taxon>
        <taxon>Thermomonosporaceae</taxon>
        <taxon>Actinocorallia</taxon>
    </lineage>
</organism>
<gene>
    <name evidence="1" type="ORF">EDD29_4739</name>
</gene>
<name>A0A3N1D0T9_9ACTN</name>
<accession>A0A3N1D0T9</accession>
<reference evidence="1 2" key="1">
    <citation type="submission" date="2018-11" db="EMBL/GenBank/DDBJ databases">
        <title>Sequencing the genomes of 1000 actinobacteria strains.</title>
        <authorList>
            <person name="Klenk H.-P."/>
        </authorList>
    </citation>
    <scope>NUCLEOTIDE SEQUENCE [LARGE SCALE GENOMIC DNA]</scope>
    <source>
        <strain evidence="1 2">DSM 44254</strain>
    </source>
</reference>